<accession>A0A1G6VZI2</accession>
<keyword evidence="1" id="KW-0732">Signal</keyword>
<protein>
    <recommendedName>
        <fullName evidence="4">Lipoprotein</fullName>
    </recommendedName>
</protein>
<evidence type="ECO:0000256" key="1">
    <source>
        <dbReference type="SAM" id="SignalP"/>
    </source>
</evidence>
<dbReference type="STRING" id="265719.SAMN04488509_1045"/>
<organism evidence="2 3">
    <name type="scientific">Aquimonas voraii</name>
    <dbReference type="NCBI Taxonomy" id="265719"/>
    <lineage>
        <taxon>Bacteria</taxon>
        <taxon>Pseudomonadati</taxon>
        <taxon>Pseudomonadota</taxon>
        <taxon>Gammaproteobacteria</taxon>
        <taxon>Lysobacterales</taxon>
        <taxon>Lysobacteraceae</taxon>
        <taxon>Aquimonas</taxon>
    </lineage>
</organism>
<reference evidence="2 3" key="1">
    <citation type="submission" date="2016-10" db="EMBL/GenBank/DDBJ databases">
        <authorList>
            <person name="de Groot N.N."/>
        </authorList>
    </citation>
    <scope>NUCLEOTIDE SEQUENCE [LARGE SCALE GENOMIC DNA]</scope>
    <source>
        <strain evidence="2 3">DSM 16957</strain>
    </source>
</reference>
<name>A0A1G6VZI2_9GAMM</name>
<evidence type="ECO:0008006" key="4">
    <source>
        <dbReference type="Google" id="ProtNLM"/>
    </source>
</evidence>
<dbReference type="EMBL" id="FNAG01000004">
    <property type="protein sequence ID" value="SDD58195.1"/>
    <property type="molecule type" value="Genomic_DNA"/>
</dbReference>
<gene>
    <name evidence="2" type="ORF">SAMN04488509_1045</name>
</gene>
<dbReference type="PROSITE" id="PS51257">
    <property type="entry name" value="PROKAR_LIPOPROTEIN"/>
    <property type="match status" value="1"/>
</dbReference>
<sequence length="140" mass="15559">MNRVKFRFSKAGRIAGLASAIAACAVAQAGAPEADALPRGEYAGEIWSDGMYPSVTEFYGATRDGRDGVYRFEYGDDVEEGVLFDCKRLKAQEFRCGWKDRWGSGLVDMSFSADFKAFTGVWSNEDNPPSLGLRWHGRRQ</sequence>
<evidence type="ECO:0000313" key="2">
    <source>
        <dbReference type="EMBL" id="SDD58195.1"/>
    </source>
</evidence>
<feature type="signal peptide" evidence="1">
    <location>
        <begin position="1"/>
        <end position="29"/>
    </location>
</feature>
<dbReference type="OrthoDB" id="5624500at2"/>
<keyword evidence="3" id="KW-1185">Reference proteome</keyword>
<feature type="chain" id="PRO_5011735305" description="Lipoprotein" evidence="1">
    <location>
        <begin position="30"/>
        <end position="140"/>
    </location>
</feature>
<dbReference type="RefSeq" id="WP_091241519.1">
    <property type="nucleotide sequence ID" value="NZ_FNAG01000004.1"/>
</dbReference>
<dbReference type="AlphaFoldDB" id="A0A1G6VZI2"/>
<dbReference type="Proteomes" id="UP000199603">
    <property type="component" value="Unassembled WGS sequence"/>
</dbReference>
<proteinExistence type="predicted"/>
<evidence type="ECO:0000313" key="3">
    <source>
        <dbReference type="Proteomes" id="UP000199603"/>
    </source>
</evidence>